<proteinExistence type="predicted"/>
<reference evidence="1" key="1">
    <citation type="submission" date="2024-07" db="EMBL/GenBank/DDBJ databases">
        <authorList>
            <person name="Bringhurst R.M."/>
            <person name="Homer T.E."/>
        </authorList>
    </citation>
    <scope>NUCLEOTIDE SEQUENCE</scope>
</reference>
<protein>
    <submittedName>
        <fullName evidence="1">Uncharacterized protein</fullName>
    </submittedName>
</protein>
<sequence>MVIDIPTNAERIAHKYERELEVVSGGLNNAIKNDTLQSNYKDHRWVSFYLHGDNRQLDISDEFFDHISKLYLKAGWFLERRYGEETTEDEGKLIAIDCFVASKSSVDAANAE</sequence>
<name>A0AB39CCR4_9VIRU</name>
<accession>A0AB39CCR4</accession>
<organism evidence="1">
    <name type="scientific">Pseudomonas phage RVTF4</name>
    <dbReference type="NCBI Taxonomy" id="3236931"/>
    <lineage>
        <taxon>Viruses</taxon>
    </lineage>
</organism>
<dbReference type="EMBL" id="PQ015378">
    <property type="protein sequence ID" value="XDJ14610.1"/>
    <property type="molecule type" value="Genomic_DNA"/>
</dbReference>
<evidence type="ECO:0000313" key="1">
    <source>
        <dbReference type="EMBL" id="XDJ14610.1"/>
    </source>
</evidence>